<dbReference type="SUPFAM" id="SSF141868">
    <property type="entry name" value="EAL domain-like"/>
    <property type="match status" value="1"/>
</dbReference>
<keyword evidence="1" id="KW-1133">Transmembrane helix</keyword>
<protein>
    <submittedName>
        <fullName evidence="4">GGDEF-domain containing protein</fullName>
    </submittedName>
</protein>
<dbReference type="OrthoDB" id="1316910at2"/>
<dbReference type="InterPro" id="IPR029787">
    <property type="entry name" value="Nucleotide_cyclase"/>
</dbReference>
<dbReference type="PANTHER" id="PTHR33121">
    <property type="entry name" value="CYCLIC DI-GMP PHOSPHODIESTERASE PDEF"/>
    <property type="match status" value="1"/>
</dbReference>
<evidence type="ECO:0000259" key="3">
    <source>
        <dbReference type="PROSITE" id="PS50887"/>
    </source>
</evidence>
<dbReference type="InterPro" id="IPR050706">
    <property type="entry name" value="Cyclic-di-GMP_PDE-like"/>
</dbReference>
<dbReference type="NCBIfam" id="TIGR00254">
    <property type="entry name" value="GGDEF"/>
    <property type="match status" value="1"/>
</dbReference>
<organism evidence="4 5">
    <name type="scientific">Vibrio diazotrophicus</name>
    <dbReference type="NCBI Taxonomy" id="685"/>
    <lineage>
        <taxon>Bacteria</taxon>
        <taxon>Pseudomonadati</taxon>
        <taxon>Pseudomonadota</taxon>
        <taxon>Gammaproteobacteria</taxon>
        <taxon>Vibrionales</taxon>
        <taxon>Vibrionaceae</taxon>
        <taxon>Vibrio</taxon>
    </lineage>
</organism>
<dbReference type="RefSeq" id="WP_102965033.1">
    <property type="nucleotide sequence ID" value="NZ_POSK01000001.1"/>
</dbReference>
<dbReference type="InterPro" id="IPR001633">
    <property type="entry name" value="EAL_dom"/>
</dbReference>
<sequence>MKSTTTANNNPDQKHFLITILFLIAVSAVSYTLLTEHQTFARYYFIYPLCMLAAYFMSNIWFKRVLSVVTFALLLAGSYLEPLNISVLSQSFILVPLCYIAIFPGSLWPIAVGLSILGIYIPHITGAQVSEFVEASIELSAIAIFATGGTFYKQKLSKQVERYRKDSLTDFLTQVSNRKAFKQDLESIAKIAGETSKTKFALLLLDLDDFKQINDSLGHQQGDLLLIQFAKRLSNLDFNRINIYRLSGDEFAVLLQDKYDVNFYSQQVATYILEASQSAYHLDKRSYTMTISIGIASLDDALYDTDIWCRNVDIALKRAKQAGKNSIQWFDENLIGETVRSYQIERELSDAIEKGQLALYYQPKVDIKTNLVHGAEALIRWKHPDLGIIPPDEFVGVAERSQQIIPIGRWVIETACQQAKAWDQLGHPICVAVNVSTVQFLYDDIFHVVTKALRDSQLNPQLLQLEITETTLMQQPQRVVDACHDLRTLGIRVAIDDFGVAYSSLNYLKQLPIDVLKIDKSFIDECCSNHNDHMLVRTIIQLGHNMGKIVTAEGVVNDEQLYLLATEGCDEYQGYLYSRPVPPYEFMALLSSRKDVAIPRPQVAAHG</sequence>
<dbReference type="Proteomes" id="UP000236449">
    <property type="component" value="Unassembled WGS sequence"/>
</dbReference>
<dbReference type="CDD" id="cd01949">
    <property type="entry name" value="GGDEF"/>
    <property type="match status" value="1"/>
</dbReference>
<accession>A0A2J8I7E0</accession>
<feature type="domain" description="GGDEF" evidence="3">
    <location>
        <begin position="198"/>
        <end position="332"/>
    </location>
</feature>
<dbReference type="PROSITE" id="PS50887">
    <property type="entry name" value="GGDEF"/>
    <property type="match status" value="1"/>
</dbReference>
<gene>
    <name evidence="4" type="ORF">C1N32_00055</name>
</gene>
<dbReference type="AlphaFoldDB" id="A0A2J8I7E0"/>
<dbReference type="Gene3D" id="3.30.70.270">
    <property type="match status" value="1"/>
</dbReference>
<evidence type="ECO:0000256" key="1">
    <source>
        <dbReference type="SAM" id="Phobius"/>
    </source>
</evidence>
<dbReference type="GO" id="GO:0071111">
    <property type="term" value="F:cyclic-guanylate-specific phosphodiesterase activity"/>
    <property type="evidence" value="ECO:0007669"/>
    <property type="project" value="InterPro"/>
</dbReference>
<dbReference type="PROSITE" id="PS50883">
    <property type="entry name" value="EAL"/>
    <property type="match status" value="1"/>
</dbReference>
<feature type="transmembrane region" description="Helical" evidence="1">
    <location>
        <begin position="92"/>
        <end position="120"/>
    </location>
</feature>
<dbReference type="Pfam" id="PF00563">
    <property type="entry name" value="EAL"/>
    <property type="match status" value="1"/>
</dbReference>
<dbReference type="Gene3D" id="3.20.20.450">
    <property type="entry name" value="EAL domain"/>
    <property type="match status" value="1"/>
</dbReference>
<dbReference type="EMBL" id="POSK01000001">
    <property type="protein sequence ID" value="PNI06447.1"/>
    <property type="molecule type" value="Genomic_DNA"/>
</dbReference>
<dbReference type="SUPFAM" id="SSF55073">
    <property type="entry name" value="Nucleotide cyclase"/>
    <property type="match status" value="1"/>
</dbReference>
<dbReference type="InterPro" id="IPR035919">
    <property type="entry name" value="EAL_sf"/>
</dbReference>
<feature type="domain" description="EAL" evidence="2">
    <location>
        <begin position="341"/>
        <end position="594"/>
    </location>
</feature>
<dbReference type="InterPro" id="IPR043128">
    <property type="entry name" value="Rev_trsase/Diguanyl_cyclase"/>
</dbReference>
<keyword evidence="1" id="KW-0472">Membrane</keyword>
<reference evidence="4 5" key="1">
    <citation type="submission" date="2018-01" db="EMBL/GenBank/DDBJ databases">
        <title>Draft genome sequences of six Vibrio diazotrophicus strains isolated from deep-sea sediments of the Baltic Sea.</title>
        <authorList>
            <person name="Castillo D."/>
            <person name="Vandieken V."/>
            <person name="Chiang O."/>
            <person name="Middelboe M."/>
        </authorList>
    </citation>
    <scope>NUCLEOTIDE SEQUENCE [LARGE SCALE GENOMIC DNA]</scope>
    <source>
        <strain evidence="4 5">60.27F</strain>
    </source>
</reference>
<name>A0A2J8I7E0_VIBDI</name>
<comment type="caution">
    <text evidence="4">The sequence shown here is derived from an EMBL/GenBank/DDBJ whole genome shotgun (WGS) entry which is preliminary data.</text>
</comment>
<evidence type="ECO:0000259" key="2">
    <source>
        <dbReference type="PROSITE" id="PS50883"/>
    </source>
</evidence>
<feature type="transmembrane region" description="Helical" evidence="1">
    <location>
        <begin position="41"/>
        <end position="58"/>
    </location>
</feature>
<dbReference type="CDD" id="cd01948">
    <property type="entry name" value="EAL"/>
    <property type="match status" value="1"/>
</dbReference>
<dbReference type="InterPro" id="IPR000160">
    <property type="entry name" value="GGDEF_dom"/>
</dbReference>
<dbReference type="SMART" id="SM00052">
    <property type="entry name" value="EAL"/>
    <property type="match status" value="1"/>
</dbReference>
<evidence type="ECO:0000313" key="5">
    <source>
        <dbReference type="Proteomes" id="UP000236449"/>
    </source>
</evidence>
<evidence type="ECO:0000313" key="4">
    <source>
        <dbReference type="EMBL" id="PNI06447.1"/>
    </source>
</evidence>
<feature type="transmembrane region" description="Helical" evidence="1">
    <location>
        <begin position="15"/>
        <end position="34"/>
    </location>
</feature>
<proteinExistence type="predicted"/>
<dbReference type="PANTHER" id="PTHR33121:SF79">
    <property type="entry name" value="CYCLIC DI-GMP PHOSPHODIESTERASE PDED-RELATED"/>
    <property type="match status" value="1"/>
</dbReference>
<dbReference type="Pfam" id="PF00990">
    <property type="entry name" value="GGDEF"/>
    <property type="match status" value="1"/>
</dbReference>
<keyword evidence="1" id="KW-0812">Transmembrane</keyword>
<feature type="transmembrane region" description="Helical" evidence="1">
    <location>
        <begin position="64"/>
        <end position="80"/>
    </location>
</feature>
<dbReference type="SMART" id="SM00267">
    <property type="entry name" value="GGDEF"/>
    <property type="match status" value="1"/>
</dbReference>